<gene>
    <name evidence="3" type="ORF">BCL90_2912</name>
    <name evidence="4" type="ORF">E3V97_02875</name>
</gene>
<dbReference type="Pfam" id="PF09994">
    <property type="entry name" value="T6SS_Tle1-like_cat"/>
    <property type="match status" value="1"/>
</dbReference>
<dbReference type="PANTHER" id="PTHR33840">
    <property type="match status" value="1"/>
</dbReference>
<evidence type="ECO:0000259" key="2">
    <source>
        <dbReference type="Pfam" id="PF09994"/>
    </source>
</evidence>
<dbReference type="OrthoDB" id="4378831at2"/>
<dbReference type="GO" id="GO:0016787">
    <property type="term" value="F:hydrolase activity"/>
    <property type="evidence" value="ECO:0007669"/>
    <property type="project" value="UniProtKB-KW"/>
</dbReference>
<organism evidence="3 5">
    <name type="scientific">Pedobacter alluvionis</name>
    <dbReference type="NCBI Taxonomy" id="475253"/>
    <lineage>
        <taxon>Bacteria</taxon>
        <taxon>Pseudomonadati</taxon>
        <taxon>Bacteroidota</taxon>
        <taxon>Sphingobacteriia</taxon>
        <taxon>Sphingobacteriales</taxon>
        <taxon>Sphingobacteriaceae</taxon>
        <taxon>Pedobacter</taxon>
    </lineage>
</organism>
<comment type="caution">
    <text evidence="3">The sequence shown here is derived from an EMBL/GenBank/DDBJ whole genome shotgun (WGS) entry which is preliminary data.</text>
</comment>
<evidence type="ECO:0000313" key="3">
    <source>
        <dbReference type="EMBL" id="RLJ77806.1"/>
    </source>
</evidence>
<dbReference type="EMBL" id="RCCK01000011">
    <property type="protein sequence ID" value="RLJ77806.1"/>
    <property type="molecule type" value="Genomic_DNA"/>
</dbReference>
<protein>
    <submittedName>
        <fullName evidence="4">DUF2235 domain-containing protein</fullName>
    </submittedName>
    <submittedName>
        <fullName evidence="3">Putative alpha/beta hydrolase family protein DUF2235</fullName>
    </submittedName>
</protein>
<dbReference type="InterPro" id="IPR018712">
    <property type="entry name" value="Tle1-like_cat"/>
</dbReference>
<feature type="region of interest" description="Disordered" evidence="1">
    <location>
        <begin position="33"/>
        <end position="57"/>
    </location>
</feature>
<dbReference type="RefSeq" id="WP_121284533.1">
    <property type="nucleotide sequence ID" value="NZ_RCCK01000011.1"/>
</dbReference>
<feature type="domain" description="T6SS Phospholipase effector Tle1-like catalytic" evidence="2">
    <location>
        <begin position="25"/>
        <end position="306"/>
    </location>
</feature>
<reference evidence="4 6" key="2">
    <citation type="submission" date="2019-03" db="EMBL/GenBank/DDBJ databases">
        <authorList>
            <person name="He R.-H."/>
        </authorList>
    </citation>
    <scope>NUCLEOTIDE SEQUENCE [LARGE SCALE GENOMIC DNA]</scope>
    <source>
        <strain evidence="4 6">DSM 19624</strain>
    </source>
</reference>
<dbReference type="EMBL" id="SOPX01000001">
    <property type="protein sequence ID" value="TFB32999.1"/>
    <property type="molecule type" value="Genomic_DNA"/>
</dbReference>
<evidence type="ECO:0000313" key="4">
    <source>
        <dbReference type="EMBL" id="TFB32999.1"/>
    </source>
</evidence>
<name>A0A497Y749_9SPHI</name>
<sequence length="457" mass="51731">MTSVKLGNYVPTNDKVEYLDLFVGVFFDGTKNNMNNSQERRANTPTYQRNGTDSDSSYQNDWSNVARLWDIYDKSHSIYLEGIGTEDRQKDSQMGYAFGTGSTGIRGKVRKACEKIFTDKLKVPIKSNGKKKLRSITFDVFGFSRGAAAARNFVYEIGKNEYRSSTITDPHTGITSRFDSDGEATSLEVMPACGHLGEMFSAAGLKISPNQIKVRFLGIFDTVSSYSKYFSVSPNFNDVEELHLNQIGRAQNVVHFVAENEHRKNFSLTHTNVGRERVFPGVHSDIGGSYETDTEVVSELATSWTLKGNLDAFKAKLIKEAWYKENQLKVTGGNMYWALEGTRFIYKEYSYIPLQYMAEHSQNHNLPLAKSKTETKYTINGNPLLLRVKATLRDYVMANGSPYVFSAELPKDPVRRQQQEDLHKLRNQYLHWSADRKSSYGVVQPMAPNADGNRVTY</sequence>
<proteinExistence type="predicted"/>
<keyword evidence="6" id="KW-1185">Reference proteome</keyword>
<evidence type="ECO:0000256" key="1">
    <source>
        <dbReference type="SAM" id="MobiDB-lite"/>
    </source>
</evidence>
<dbReference type="Proteomes" id="UP000273898">
    <property type="component" value="Unassembled WGS sequence"/>
</dbReference>
<reference evidence="3 5" key="1">
    <citation type="submission" date="2018-10" db="EMBL/GenBank/DDBJ databases">
        <title>Genomic Encyclopedia of Archaeal and Bacterial Type Strains, Phase II (KMG-II): from individual species to whole genera.</title>
        <authorList>
            <person name="Goeker M."/>
        </authorList>
    </citation>
    <scope>NUCLEOTIDE SEQUENCE [LARGE SCALE GENOMIC DNA]</scope>
    <source>
        <strain evidence="3 5">DSM 19624</strain>
    </source>
</reference>
<accession>A0A497Y749</accession>
<dbReference type="PANTHER" id="PTHR33840:SF1">
    <property type="entry name" value="TLE1 PHOSPHOLIPASE DOMAIN-CONTAINING PROTEIN"/>
    <property type="match status" value="1"/>
</dbReference>
<dbReference type="AlphaFoldDB" id="A0A497Y749"/>
<evidence type="ECO:0000313" key="5">
    <source>
        <dbReference type="Proteomes" id="UP000273898"/>
    </source>
</evidence>
<keyword evidence="3" id="KW-0378">Hydrolase</keyword>
<dbReference type="Proteomes" id="UP000297429">
    <property type="component" value="Unassembled WGS sequence"/>
</dbReference>
<evidence type="ECO:0000313" key="6">
    <source>
        <dbReference type="Proteomes" id="UP000297429"/>
    </source>
</evidence>